<dbReference type="InterPro" id="IPR021864">
    <property type="entry name" value="DUF3475"/>
</dbReference>
<dbReference type="Pfam" id="PF11961">
    <property type="entry name" value="DUF3475"/>
    <property type="match status" value="1"/>
</dbReference>
<evidence type="ECO:0000313" key="4">
    <source>
        <dbReference type="Proteomes" id="UP000017836"/>
    </source>
</evidence>
<dbReference type="KEGG" id="atr:18436248"/>
<keyword evidence="4" id="KW-1185">Reference proteome</keyword>
<dbReference type="eggNOG" id="ENOG502QU36">
    <property type="taxonomic scope" value="Eukaryota"/>
</dbReference>
<dbReference type="OMA" id="VGWYDER"/>
<accession>W1PJ27</accession>
<dbReference type="OrthoDB" id="673374at2759"/>
<gene>
    <name evidence="3" type="ORF">AMTR_s00012p00256540</name>
</gene>
<dbReference type="EMBL" id="KI393609">
    <property type="protein sequence ID" value="ERN08008.1"/>
    <property type="molecule type" value="Genomic_DNA"/>
</dbReference>
<reference evidence="4" key="1">
    <citation type="journal article" date="2013" name="Science">
        <title>The Amborella genome and the evolution of flowering plants.</title>
        <authorList>
            <consortium name="Amborella Genome Project"/>
        </authorList>
    </citation>
    <scope>NUCLEOTIDE SEQUENCE [LARGE SCALE GENOMIC DNA]</scope>
</reference>
<feature type="domain" description="DUF668" evidence="1">
    <location>
        <begin position="419"/>
        <end position="509"/>
    </location>
</feature>
<name>W1PJ27_AMBTC</name>
<dbReference type="InterPro" id="IPR007700">
    <property type="entry name" value="DUF668"/>
</dbReference>
<dbReference type="PANTHER" id="PTHR31371:SF2">
    <property type="entry name" value="PLANT_PROTEIN (DUF668)"/>
    <property type="match status" value="1"/>
</dbReference>
<sequence length="574" mass="65242">MGNSVIKPNSSGSKKKAQFSSTVGILSFESAKIMSRGLSLYKFLSDGEFSRLRTEVLRSEALAYFVSPDEGFLLSLACAELLEDLASVVRSISNLGRKCKDAALQSFEHIFNDLLRYGFIPSAGKLGPKFLSLKDWDRKVEKIEKYISLTLELRTESEVLKEMEDSEKKLQRRRDTYGALYQMMSPELFEQKLEWQRQRVKQLRKLSLWNCSHDKVAGLMAACVIAVYGRICSVFSPYVSGLPLFPTEFASKNGQISGQLVIFRSPAQLPEIGILKDHRASGPFEKIPTGHGILHSKSLRIFGPDTPFELDFSMDESIGHGHPLRKLYEPFPKFRAKYGGEFRETKFSTRGEFGETKTFTKNDGEFNDVDSNMIGKGAGVHSYQANRKQEAPLAYCKILWNGASRYGRTNKLFHASPSTVGGSALAFRYANVIIFVERLLLCPSMVREDARTDLYNMLPTSLKSSVRTKLMSYGKRKLINGEDLMIDEWKEAVQRIMEWLSPLAHDMIRWQTEHNHEQQRLVQKSSVLLLQTLYFSDMEKTELAITELLIGLNFICRFEREQARKGDSVEIEEG</sequence>
<dbReference type="Proteomes" id="UP000017836">
    <property type="component" value="Unassembled WGS sequence"/>
</dbReference>
<dbReference type="AlphaFoldDB" id="W1PJ27"/>
<dbReference type="Pfam" id="PF05003">
    <property type="entry name" value="DUF668"/>
    <property type="match status" value="1"/>
</dbReference>
<evidence type="ECO:0000313" key="3">
    <source>
        <dbReference type="EMBL" id="ERN08008.1"/>
    </source>
</evidence>
<dbReference type="GO" id="GO:0045927">
    <property type="term" value="P:positive regulation of growth"/>
    <property type="evidence" value="ECO:0007669"/>
    <property type="project" value="InterPro"/>
</dbReference>
<dbReference type="PANTHER" id="PTHR31371">
    <property type="entry name" value="BNAC09G50660D PROTEIN"/>
    <property type="match status" value="1"/>
</dbReference>
<feature type="domain" description="DUF3475" evidence="2">
    <location>
        <begin position="25"/>
        <end position="81"/>
    </location>
</feature>
<proteinExistence type="predicted"/>
<evidence type="ECO:0000259" key="2">
    <source>
        <dbReference type="Pfam" id="PF11961"/>
    </source>
</evidence>
<evidence type="ECO:0000259" key="1">
    <source>
        <dbReference type="Pfam" id="PF05003"/>
    </source>
</evidence>
<dbReference type="HOGENOM" id="CLU_020386_2_0_1"/>
<organism evidence="3 4">
    <name type="scientific">Amborella trichopoda</name>
    <dbReference type="NCBI Taxonomy" id="13333"/>
    <lineage>
        <taxon>Eukaryota</taxon>
        <taxon>Viridiplantae</taxon>
        <taxon>Streptophyta</taxon>
        <taxon>Embryophyta</taxon>
        <taxon>Tracheophyta</taxon>
        <taxon>Spermatophyta</taxon>
        <taxon>Magnoliopsida</taxon>
        <taxon>Amborellales</taxon>
        <taxon>Amborellaceae</taxon>
        <taxon>Amborella</taxon>
    </lineage>
</organism>
<evidence type="ECO:0008006" key="5">
    <source>
        <dbReference type="Google" id="ProtNLM"/>
    </source>
</evidence>
<protein>
    <recommendedName>
        <fullName evidence="5">DUF668 domain-containing protein</fullName>
    </recommendedName>
</protein>
<dbReference type="Gramene" id="ERN08008">
    <property type="protein sequence ID" value="ERN08008"/>
    <property type="gene ID" value="AMTR_s00012p00256540"/>
</dbReference>